<dbReference type="AlphaFoldDB" id="A0ABD3TJB3"/>
<evidence type="ECO:0000313" key="1">
    <source>
        <dbReference type="EMBL" id="KAL3836681.1"/>
    </source>
</evidence>
<accession>A0ABD3TJB3</accession>
<proteinExistence type="predicted"/>
<evidence type="ECO:0000313" key="2">
    <source>
        <dbReference type="Proteomes" id="UP001634394"/>
    </source>
</evidence>
<protein>
    <submittedName>
        <fullName evidence="1">Uncharacterized protein</fullName>
    </submittedName>
</protein>
<keyword evidence="2" id="KW-1185">Reference proteome</keyword>
<comment type="caution">
    <text evidence="1">The sequence shown here is derived from an EMBL/GenBank/DDBJ whole genome shotgun (WGS) entry which is preliminary data.</text>
</comment>
<dbReference type="Proteomes" id="UP001634394">
    <property type="component" value="Unassembled WGS sequence"/>
</dbReference>
<dbReference type="EMBL" id="JBJQND010000018">
    <property type="protein sequence ID" value="KAL3836681.1"/>
    <property type="molecule type" value="Genomic_DNA"/>
</dbReference>
<reference evidence="1 2" key="1">
    <citation type="submission" date="2024-11" db="EMBL/GenBank/DDBJ databases">
        <title>Chromosome-level genome assembly of the freshwater bivalve Anodonta woodiana.</title>
        <authorList>
            <person name="Chen X."/>
        </authorList>
    </citation>
    <scope>NUCLEOTIDE SEQUENCE [LARGE SCALE GENOMIC DNA]</scope>
    <source>
        <strain evidence="1">MN2024</strain>
        <tissue evidence="1">Gills</tissue>
    </source>
</reference>
<organism evidence="1 2">
    <name type="scientific">Sinanodonta woodiana</name>
    <name type="common">Chinese pond mussel</name>
    <name type="synonym">Anodonta woodiana</name>
    <dbReference type="NCBI Taxonomy" id="1069815"/>
    <lineage>
        <taxon>Eukaryota</taxon>
        <taxon>Metazoa</taxon>
        <taxon>Spiralia</taxon>
        <taxon>Lophotrochozoa</taxon>
        <taxon>Mollusca</taxon>
        <taxon>Bivalvia</taxon>
        <taxon>Autobranchia</taxon>
        <taxon>Heteroconchia</taxon>
        <taxon>Palaeoheterodonta</taxon>
        <taxon>Unionida</taxon>
        <taxon>Unionoidea</taxon>
        <taxon>Unionidae</taxon>
        <taxon>Unioninae</taxon>
        <taxon>Sinanodonta</taxon>
    </lineage>
</organism>
<name>A0ABD3TJB3_SINWO</name>
<sequence>MSHEQLIDTIDKNQPGLALEPNKAIYPLLYVVMFENYGKAFANKYMNNFKQEALESKLKVLNVGDVVTRGDFVNHADASNGLKDKVNDGNIYLCLCESLLIATDLLGIVDVETLAYEKVNRNMGNK</sequence>
<gene>
    <name evidence="1" type="ORF">ACJMK2_022103</name>
</gene>